<dbReference type="Proteomes" id="UP001652700">
    <property type="component" value="Unplaced"/>
</dbReference>
<dbReference type="GeneID" id="114333339"/>
<dbReference type="CDD" id="cd00957">
    <property type="entry name" value="Transaldolase_TalAB"/>
    <property type="match status" value="1"/>
</dbReference>
<dbReference type="InParanoid" id="A0A6P7FRL4"/>
<evidence type="ECO:0000256" key="6">
    <source>
        <dbReference type="ARBA" id="ARBA00023270"/>
    </source>
</evidence>
<dbReference type="EC" id="2.2.1.2" evidence="3 8"/>
<dbReference type="OrthoDB" id="2015515at2759"/>
<evidence type="ECO:0000256" key="8">
    <source>
        <dbReference type="RuleBase" id="RU000501"/>
    </source>
</evidence>
<name>A0A6P7FRL4_DIAVI</name>
<dbReference type="FunCoup" id="A0A6P7FRL4">
    <property type="interactions" value="1209"/>
</dbReference>
<dbReference type="NCBIfam" id="NF009001">
    <property type="entry name" value="PRK12346.1"/>
    <property type="match status" value="1"/>
</dbReference>
<gene>
    <name evidence="11" type="primary">LOC114333339</name>
</gene>
<dbReference type="Pfam" id="PF00923">
    <property type="entry name" value="TAL_FSA"/>
    <property type="match status" value="1"/>
</dbReference>
<evidence type="ECO:0000313" key="11">
    <source>
        <dbReference type="RefSeq" id="XP_028138999.1"/>
    </source>
</evidence>
<dbReference type="PANTHER" id="PTHR10683">
    <property type="entry name" value="TRANSALDOLASE"/>
    <property type="match status" value="1"/>
</dbReference>
<dbReference type="AlphaFoldDB" id="A0A6P7FRL4"/>
<evidence type="ECO:0000256" key="1">
    <source>
        <dbReference type="ARBA" id="ARBA00004857"/>
    </source>
</evidence>
<dbReference type="InterPro" id="IPR001585">
    <property type="entry name" value="TAL/FSA"/>
</dbReference>
<dbReference type="InterPro" id="IPR004730">
    <property type="entry name" value="Transaldolase_1"/>
</dbReference>
<sequence>MSEVGLHAGVITEPHSKKAKKMSNTLEQLKALTTVVADTGDFEAMKAFKPTDATTNPSLILAAAALPQYKPIIDKAIQYGNKLGGDMSQKLDNTMDMLCVLFGVEILKIVPGRVSTEVDARLSFNKEASVAKARKIINLYEEQGISKDRILIKLASTWEGIQAARELEKKHGIHCNLTLLFNFAQAVACAEAGVTLISPFVGRILDWYVANTDKKSYTGDEDPGVVSVTKIYNYYKKFGYKTVVMGASFRNVGEIKALAGCDLLTISPKLLGELEASHDSLPVKLSVESALKTDLEKIEMDESTFRWMLNEDQMATDKLSDGIRKFAADSIKLEGTLKPLLCAAKK</sequence>
<dbReference type="InterPro" id="IPR013785">
    <property type="entry name" value="Aldolase_TIM"/>
</dbReference>
<dbReference type="RefSeq" id="XP_028138999.1">
    <property type="nucleotide sequence ID" value="XM_028283198.1"/>
</dbReference>
<proteinExistence type="inferred from homology"/>
<comment type="pathway">
    <text evidence="1 8">Carbohydrate degradation; pentose phosphate pathway; D-glyceraldehyde 3-phosphate and beta-D-fructose 6-phosphate from D-ribose 5-phosphate and D-xylulose 5-phosphate (non-oxidative stage): step 2/3.</text>
</comment>
<evidence type="ECO:0000313" key="9">
    <source>
        <dbReference type="EnsemblMetazoa" id="XP_028138999.1"/>
    </source>
</evidence>
<organism evidence="11">
    <name type="scientific">Diabrotica virgifera virgifera</name>
    <name type="common">western corn rootworm</name>
    <dbReference type="NCBI Taxonomy" id="50390"/>
    <lineage>
        <taxon>Eukaryota</taxon>
        <taxon>Metazoa</taxon>
        <taxon>Ecdysozoa</taxon>
        <taxon>Arthropoda</taxon>
        <taxon>Hexapoda</taxon>
        <taxon>Insecta</taxon>
        <taxon>Pterygota</taxon>
        <taxon>Neoptera</taxon>
        <taxon>Endopterygota</taxon>
        <taxon>Coleoptera</taxon>
        <taxon>Polyphaga</taxon>
        <taxon>Cucujiformia</taxon>
        <taxon>Chrysomeloidea</taxon>
        <taxon>Chrysomelidae</taxon>
        <taxon>Galerucinae</taxon>
        <taxon>Diabroticina</taxon>
        <taxon>Diabroticites</taxon>
        <taxon>Diabrotica</taxon>
    </lineage>
</organism>
<dbReference type="UniPathway" id="UPA00115">
    <property type="reaction ID" value="UER00414"/>
</dbReference>
<keyword evidence="10" id="KW-1185">Reference proteome</keyword>
<evidence type="ECO:0000256" key="2">
    <source>
        <dbReference type="ARBA" id="ARBA00008012"/>
    </source>
</evidence>
<reference evidence="11" key="1">
    <citation type="submission" date="2025-04" db="UniProtKB">
        <authorList>
            <consortium name="RefSeq"/>
        </authorList>
    </citation>
    <scope>IDENTIFICATION</scope>
    <source>
        <tissue evidence="11">Whole insect</tissue>
    </source>
</reference>
<dbReference type="Gene3D" id="3.20.20.70">
    <property type="entry name" value="Aldolase class I"/>
    <property type="match status" value="1"/>
</dbReference>
<keyword evidence="5 8" id="KW-0570">Pentose shunt</keyword>
<evidence type="ECO:0000256" key="7">
    <source>
        <dbReference type="ARBA" id="ARBA00048810"/>
    </source>
</evidence>
<keyword evidence="4 8" id="KW-0808">Transferase</keyword>
<accession>A0A6P7FRL4</accession>
<evidence type="ECO:0000313" key="10">
    <source>
        <dbReference type="Proteomes" id="UP001652700"/>
    </source>
</evidence>
<dbReference type="GO" id="GO:0005737">
    <property type="term" value="C:cytoplasm"/>
    <property type="evidence" value="ECO:0007669"/>
    <property type="project" value="InterPro"/>
</dbReference>
<comment type="catalytic activity">
    <reaction evidence="7 8">
        <text>D-sedoheptulose 7-phosphate + D-glyceraldehyde 3-phosphate = D-erythrose 4-phosphate + beta-D-fructose 6-phosphate</text>
        <dbReference type="Rhea" id="RHEA:17053"/>
        <dbReference type="ChEBI" id="CHEBI:16897"/>
        <dbReference type="ChEBI" id="CHEBI:57483"/>
        <dbReference type="ChEBI" id="CHEBI:57634"/>
        <dbReference type="ChEBI" id="CHEBI:59776"/>
        <dbReference type="EC" id="2.2.1.2"/>
    </reaction>
</comment>
<protein>
    <recommendedName>
        <fullName evidence="3 8">Transaldolase</fullName>
        <ecNumber evidence="3 8">2.2.1.2</ecNumber>
    </recommendedName>
</protein>
<evidence type="ECO:0000256" key="5">
    <source>
        <dbReference type="ARBA" id="ARBA00023126"/>
    </source>
</evidence>
<dbReference type="EnsemblMetazoa" id="XM_028283198.2">
    <property type="protein sequence ID" value="XP_028138999.1"/>
    <property type="gene ID" value="LOC114333339"/>
</dbReference>
<dbReference type="GO" id="GO:0005975">
    <property type="term" value="P:carbohydrate metabolic process"/>
    <property type="evidence" value="ECO:0007669"/>
    <property type="project" value="InterPro"/>
</dbReference>
<dbReference type="FunFam" id="3.20.20.70:FF:000088">
    <property type="entry name" value="Transaldolase"/>
    <property type="match status" value="1"/>
</dbReference>
<dbReference type="PROSITE" id="PS00958">
    <property type="entry name" value="TRANSALDOLASE_2"/>
    <property type="match status" value="1"/>
</dbReference>
<comment type="function">
    <text evidence="8">Catalyzes the rate-limiting step of the non-oxidative phase in the pentose phosphate pathway. Catalyzes the reversible conversion of sedheptulose-7-phosphate and D-glyceraldehyde 3-phosphate into erythrose-4-phosphate and beta-D-fructose 6-phosphate.</text>
</comment>
<evidence type="ECO:0000256" key="4">
    <source>
        <dbReference type="ARBA" id="ARBA00022679"/>
    </source>
</evidence>
<dbReference type="GO" id="GO:0009052">
    <property type="term" value="P:pentose-phosphate shunt, non-oxidative branch"/>
    <property type="evidence" value="ECO:0007669"/>
    <property type="project" value="TreeGrafter"/>
</dbReference>
<reference evidence="9" key="2">
    <citation type="submission" date="2025-05" db="UniProtKB">
        <authorList>
            <consortium name="EnsemblMetazoa"/>
        </authorList>
    </citation>
    <scope>IDENTIFICATION</scope>
</reference>
<dbReference type="GO" id="GO:0004801">
    <property type="term" value="F:transaldolase activity"/>
    <property type="evidence" value="ECO:0007669"/>
    <property type="project" value="UniProtKB-EC"/>
</dbReference>
<dbReference type="PANTHER" id="PTHR10683:SF18">
    <property type="entry name" value="TRANSALDOLASE"/>
    <property type="match status" value="1"/>
</dbReference>
<comment type="similarity">
    <text evidence="2">Belongs to the transaldolase family. Type 1 subfamily.</text>
</comment>
<dbReference type="NCBIfam" id="TIGR00874">
    <property type="entry name" value="talAB"/>
    <property type="match status" value="1"/>
</dbReference>
<dbReference type="HAMAP" id="MF_00492">
    <property type="entry name" value="Transaldolase_1"/>
    <property type="match status" value="1"/>
</dbReference>
<dbReference type="InterPro" id="IPR018225">
    <property type="entry name" value="Transaldolase_AS"/>
</dbReference>
<evidence type="ECO:0000256" key="3">
    <source>
        <dbReference type="ARBA" id="ARBA00013151"/>
    </source>
</evidence>
<dbReference type="KEGG" id="dvv:114333339"/>
<keyword evidence="6" id="KW-0704">Schiff base</keyword>
<dbReference type="SUPFAM" id="SSF51569">
    <property type="entry name" value="Aldolase"/>
    <property type="match status" value="1"/>
</dbReference>
<dbReference type="PROSITE" id="PS01054">
    <property type="entry name" value="TRANSALDOLASE_1"/>
    <property type="match status" value="1"/>
</dbReference>